<evidence type="ECO:0000256" key="1">
    <source>
        <dbReference type="SAM" id="Phobius"/>
    </source>
</evidence>
<feature type="transmembrane region" description="Helical" evidence="1">
    <location>
        <begin position="44"/>
        <end position="66"/>
    </location>
</feature>
<feature type="transmembrane region" description="Helical" evidence="1">
    <location>
        <begin position="12"/>
        <end position="38"/>
    </location>
</feature>
<evidence type="ECO:0000313" key="3">
    <source>
        <dbReference type="EMBL" id="PIR46365.1"/>
    </source>
</evidence>
<evidence type="ECO:0000259" key="2">
    <source>
        <dbReference type="Pfam" id="PF03703"/>
    </source>
</evidence>
<proteinExistence type="predicted"/>
<keyword evidence="1" id="KW-0472">Membrane</keyword>
<feature type="domain" description="YdbS-like PH" evidence="2">
    <location>
        <begin position="71"/>
        <end position="159"/>
    </location>
</feature>
<accession>A0A2H0RKQ4</accession>
<keyword evidence="1" id="KW-0812">Transmembrane</keyword>
<gene>
    <name evidence="3" type="ORF">COV08_00315</name>
</gene>
<dbReference type="Pfam" id="PF03703">
    <property type="entry name" value="bPH_2"/>
    <property type="match status" value="1"/>
</dbReference>
<keyword evidence="1" id="KW-1133">Transmembrane helix</keyword>
<name>A0A2H0RKQ4_9BACT</name>
<protein>
    <recommendedName>
        <fullName evidence="2">YdbS-like PH domain-containing protein</fullName>
    </recommendedName>
</protein>
<dbReference type="InterPro" id="IPR005182">
    <property type="entry name" value="YdbS-like_PH"/>
</dbReference>
<comment type="caution">
    <text evidence="3">The sequence shown here is derived from an EMBL/GenBank/DDBJ whole genome shotgun (WGS) entry which is preliminary data.</text>
</comment>
<dbReference type="PANTHER" id="PTHR34473">
    <property type="entry name" value="UPF0699 TRANSMEMBRANE PROTEIN YDBS"/>
    <property type="match status" value="1"/>
</dbReference>
<dbReference type="AlphaFoldDB" id="A0A2H0RKQ4"/>
<reference evidence="3 4" key="1">
    <citation type="submission" date="2017-09" db="EMBL/GenBank/DDBJ databases">
        <title>Depth-based differentiation of microbial function through sediment-hosted aquifers and enrichment of novel symbionts in the deep terrestrial subsurface.</title>
        <authorList>
            <person name="Probst A.J."/>
            <person name="Ladd B."/>
            <person name="Jarett J.K."/>
            <person name="Geller-Mcgrath D.E."/>
            <person name="Sieber C.M."/>
            <person name="Emerson J.B."/>
            <person name="Anantharaman K."/>
            <person name="Thomas B.C."/>
            <person name="Malmstrom R."/>
            <person name="Stieglmeier M."/>
            <person name="Klingl A."/>
            <person name="Woyke T."/>
            <person name="Ryan C.M."/>
            <person name="Banfield J.F."/>
        </authorList>
    </citation>
    <scope>NUCLEOTIDE SEQUENCE [LARGE SCALE GENOMIC DNA]</scope>
    <source>
        <strain evidence="3">CG10_big_fil_rev_8_21_14_0_10_49_38</strain>
    </source>
</reference>
<dbReference type="Proteomes" id="UP000230431">
    <property type="component" value="Unassembled WGS sequence"/>
</dbReference>
<sequence length="172" mass="19768">MKQLDPKAVWLFFINILVGWIFLIFFFGFWVMTFFVSIFGGKMIGYSFLIFLGIILPLFAILCFVWSKLIYRFYRYELVEDGFRKEHGVIWKKYVTIPYDRIQNVDIYRGVWARILGLSDLNIQTAGASAVIGHGGMGMGAEGRLPGLSHVVAEELRDELIRRAKVSKSQGL</sequence>
<dbReference type="PANTHER" id="PTHR34473:SF2">
    <property type="entry name" value="UPF0699 TRANSMEMBRANE PROTEIN YDBT"/>
    <property type="match status" value="1"/>
</dbReference>
<evidence type="ECO:0000313" key="4">
    <source>
        <dbReference type="Proteomes" id="UP000230431"/>
    </source>
</evidence>
<organism evidence="3 4">
    <name type="scientific">Candidatus Vogelbacteria bacterium CG10_big_fil_rev_8_21_14_0_10_49_38</name>
    <dbReference type="NCBI Taxonomy" id="1975043"/>
    <lineage>
        <taxon>Bacteria</taxon>
        <taxon>Candidatus Vogeliibacteriota</taxon>
    </lineage>
</organism>
<dbReference type="EMBL" id="PCYK01000003">
    <property type="protein sequence ID" value="PIR46365.1"/>
    <property type="molecule type" value="Genomic_DNA"/>
</dbReference>